<dbReference type="Pfam" id="PF04937">
    <property type="entry name" value="DUF659"/>
    <property type="match status" value="1"/>
</dbReference>
<proteinExistence type="predicted"/>
<dbReference type="Pfam" id="PF05699">
    <property type="entry name" value="Dimer_Tnp_hAT"/>
    <property type="match status" value="1"/>
</dbReference>
<keyword evidence="4" id="KW-1185">Reference proteome</keyword>
<dbReference type="InterPro" id="IPR008906">
    <property type="entry name" value="HATC_C_dom"/>
</dbReference>
<feature type="region of interest" description="Disordered" evidence="1">
    <location>
        <begin position="402"/>
        <end position="456"/>
    </location>
</feature>
<dbReference type="AlphaFoldDB" id="A0A9R0ILP1"/>
<evidence type="ECO:0008006" key="6">
    <source>
        <dbReference type="Google" id="ProtNLM"/>
    </source>
</evidence>
<dbReference type="PANTHER" id="PTHR32166:SF122">
    <property type="entry name" value="OS09G0499600 PROTEIN"/>
    <property type="match status" value="1"/>
</dbReference>
<name>A0A9R0ILP1_SPIOL</name>
<feature type="domain" description="HAT C-terminal dimerisation" evidence="3">
    <location>
        <begin position="262"/>
        <end position="329"/>
    </location>
</feature>
<evidence type="ECO:0000259" key="2">
    <source>
        <dbReference type="Pfam" id="PF04937"/>
    </source>
</evidence>
<dbReference type="GeneID" id="110790895"/>
<dbReference type="Proteomes" id="UP000813463">
    <property type="component" value="Chromosome 4"/>
</dbReference>
<evidence type="ECO:0000259" key="3">
    <source>
        <dbReference type="Pfam" id="PF05699"/>
    </source>
</evidence>
<organism evidence="4 5">
    <name type="scientific">Spinacia oleracea</name>
    <name type="common">Spinach</name>
    <dbReference type="NCBI Taxonomy" id="3562"/>
    <lineage>
        <taxon>Eukaryota</taxon>
        <taxon>Viridiplantae</taxon>
        <taxon>Streptophyta</taxon>
        <taxon>Embryophyta</taxon>
        <taxon>Tracheophyta</taxon>
        <taxon>Spermatophyta</taxon>
        <taxon>Magnoliopsida</taxon>
        <taxon>eudicotyledons</taxon>
        <taxon>Gunneridae</taxon>
        <taxon>Pentapetalae</taxon>
        <taxon>Caryophyllales</taxon>
        <taxon>Chenopodiaceae</taxon>
        <taxon>Chenopodioideae</taxon>
        <taxon>Anserineae</taxon>
        <taxon>Spinacia</taxon>
    </lineage>
</organism>
<feature type="domain" description="DUF659" evidence="2">
    <location>
        <begin position="1"/>
        <end position="38"/>
    </location>
</feature>
<reference evidence="5" key="2">
    <citation type="submission" date="2025-08" db="UniProtKB">
        <authorList>
            <consortium name="RefSeq"/>
        </authorList>
    </citation>
    <scope>IDENTIFICATION</scope>
    <source>
        <tissue evidence="5">Leaf</tissue>
    </source>
</reference>
<reference evidence="4" key="1">
    <citation type="journal article" date="2021" name="Nat. Commun.">
        <title>Genomic analyses provide insights into spinach domestication and the genetic basis of agronomic traits.</title>
        <authorList>
            <person name="Cai X."/>
            <person name="Sun X."/>
            <person name="Xu C."/>
            <person name="Sun H."/>
            <person name="Wang X."/>
            <person name="Ge C."/>
            <person name="Zhang Z."/>
            <person name="Wang Q."/>
            <person name="Fei Z."/>
            <person name="Jiao C."/>
            <person name="Wang Q."/>
        </authorList>
    </citation>
    <scope>NUCLEOTIDE SEQUENCE [LARGE SCALE GENOMIC DNA]</scope>
    <source>
        <strain evidence="4">cv. Varoflay</strain>
    </source>
</reference>
<dbReference type="KEGG" id="soe:110790895"/>
<sequence length="456" mass="52844">MAQRPHLYWTPCAAHCVYLMLEDIGKLPKVKNALKKCKFMNGYIYSHIPLVNMMRKFTHERNLHRPAVTRFATSFVTLAQFHKQKANLRKMVTSHEWSASKWSKESGGKKIASFLLQENFWKNVVHALKLASPLVKVLRMVDGEKKPPMGYIYEAMDRAKEAISKAFSMKVEHYQKDFEFIDKRWDVQLHQPLNAAEFYLNPEIHYDKPDQVADEEVVKGLYDCIARIVPDVETQDKILNELESFRNATGLFSHNMAIRQRKTKSPADWWSSYENSTPNLMHFAIKVLSLTCSATGCERNWGVFQLLHTKKRNRLAQSRLNDMVYVKYNRTLFRRYTRKDTIDPILLTEIDESNEWLLGRMDDNEENENDDDFVFDGEDLTWGAVDRASGANDPIYATRASSSRVDKGKGIASSSTHRVVLLDDDDDEMEEDTSGDSGDEDYQVEDDVYDDDDIEY</sequence>
<dbReference type="InterPro" id="IPR012337">
    <property type="entry name" value="RNaseH-like_sf"/>
</dbReference>
<protein>
    <recommendedName>
        <fullName evidence="6">HAT C-terminal dimerisation domain-containing protein</fullName>
    </recommendedName>
</protein>
<dbReference type="GO" id="GO:0046983">
    <property type="term" value="F:protein dimerization activity"/>
    <property type="evidence" value="ECO:0007669"/>
    <property type="project" value="InterPro"/>
</dbReference>
<dbReference type="RefSeq" id="XP_021851342.2">
    <property type="nucleotide sequence ID" value="XM_021995650.2"/>
</dbReference>
<evidence type="ECO:0000313" key="4">
    <source>
        <dbReference type="Proteomes" id="UP000813463"/>
    </source>
</evidence>
<evidence type="ECO:0000313" key="5">
    <source>
        <dbReference type="RefSeq" id="XP_021851342.2"/>
    </source>
</evidence>
<gene>
    <name evidence="5" type="primary">LOC110790895</name>
</gene>
<dbReference type="SUPFAM" id="SSF53098">
    <property type="entry name" value="Ribonuclease H-like"/>
    <property type="match status" value="1"/>
</dbReference>
<accession>A0A9R0ILP1</accession>
<dbReference type="InterPro" id="IPR007021">
    <property type="entry name" value="DUF659"/>
</dbReference>
<dbReference type="PANTHER" id="PTHR32166">
    <property type="entry name" value="OSJNBA0013A04.12 PROTEIN"/>
    <property type="match status" value="1"/>
</dbReference>
<evidence type="ECO:0000256" key="1">
    <source>
        <dbReference type="SAM" id="MobiDB-lite"/>
    </source>
</evidence>
<feature type="compositionally biased region" description="Acidic residues" evidence="1">
    <location>
        <begin position="422"/>
        <end position="456"/>
    </location>
</feature>